<dbReference type="OrthoDB" id="9758853at2"/>
<evidence type="ECO:0000313" key="1">
    <source>
        <dbReference type="EMBL" id="TDU73385.1"/>
    </source>
</evidence>
<reference evidence="1 2" key="1">
    <citation type="submission" date="2019-03" db="EMBL/GenBank/DDBJ databases">
        <title>Genomic Encyclopedia of Archaeal and Bacterial Type Strains, Phase II (KMG-II): from individual species to whole genera.</title>
        <authorList>
            <person name="Goeker M."/>
        </authorList>
    </citation>
    <scope>NUCLEOTIDE SEQUENCE [LARGE SCALE GENOMIC DNA]</scope>
    <source>
        <strain evidence="1 2">ATCC 25309</strain>
    </source>
</reference>
<sequence length="820" mass="90284">MKPTLTSLLLLGALATLTAQEPRHISGIYPHLAMFNDEGECGTGAVVPWADRLWVITYGPHLPFGSSDKLYEITPDLKQVVRPESIGGTPANRMIHTETQQLLIGPYVIDQERKVRIIPPALMPGRLTGNARHLTDPANKAYYATMEEGLYEVDLRSLEVTGLIRDGNKPKPDFSKETQPATVASELPGYHGKGLFSGHGRLVYANNGDRDKKVLTDPSTPSGALAEWTSPGQDWQLVRRNQFTEVTGPGGIMGNAHPEKDPIWSIGWDHRSLILMCLSASEPTDRADTPAWHAYRLPKSSHSYDGAHGWNTEWPRIRDIGEDDLLMTMHGTFWKFPRNFTPGSSAGISPRSNYLKVIGDFARWGDRLVLGCDDSANKEFLNVRKAKGNLAGPGKSQSNLWFVTPDTLDQLGPVIGRGAVWLEDEVKASTPSDPYLFAGYKHRSLQLVSHSDHEVSIIIQTDLKGDGKWLEKQTVNIAPHGSQWLEFLSTEPGVWIRLISTTEAQKISAVFHYRNDDTRPVTASSIFDGIAGPEDQSVTGGVLHARGAGFRTLRFLSSAPDQPPAIYDMGSAFDLSPKDDPAGLSWTSKNAAIPEGVLEYDSASILYTDEKGRWRLPRGHSASDQQSSLGAERVCREVCTERDLFNAGGTFFELPAENAGGFAKIRPVTTHNRRIKDYASYRGLLVISGLRTDAEGPHITRSTDGKTALWTGAVDDLWKFGKPRGFGGPWKDTSVTANVPSDPYLFTGYDQKHLTLTSDKPAKIRLEADITGTGLWVPYQEFEVAPAAPVHHTFPAAYGAYWLRFVSDTSAIVTAQLKYD</sequence>
<dbReference type="AlphaFoldDB" id="A0A4R7S7B3"/>
<accession>A0A4R7S7B3</accession>
<evidence type="ECO:0000313" key="2">
    <source>
        <dbReference type="Proteomes" id="UP000295662"/>
    </source>
</evidence>
<comment type="caution">
    <text evidence="1">The sequence shown here is derived from an EMBL/GenBank/DDBJ whole genome shotgun (WGS) entry which is preliminary data.</text>
</comment>
<organism evidence="1 2">
    <name type="scientific">Prosthecobacter fusiformis</name>
    <dbReference type="NCBI Taxonomy" id="48464"/>
    <lineage>
        <taxon>Bacteria</taxon>
        <taxon>Pseudomonadati</taxon>
        <taxon>Verrucomicrobiota</taxon>
        <taxon>Verrucomicrobiia</taxon>
        <taxon>Verrucomicrobiales</taxon>
        <taxon>Verrucomicrobiaceae</taxon>
        <taxon>Prosthecobacter</taxon>
    </lineage>
</organism>
<name>A0A4R7S7B3_9BACT</name>
<keyword evidence="2" id="KW-1185">Reference proteome</keyword>
<gene>
    <name evidence="1" type="ORF">EI77_01855</name>
</gene>
<dbReference type="Proteomes" id="UP000295662">
    <property type="component" value="Unassembled WGS sequence"/>
</dbReference>
<protein>
    <submittedName>
        <fullName evidence="1">Uncharacterized protein</fullName>
    </submittedName>
</protein>
<dbReference type="RefSeq" id="WP_133794869.1">
    <property type="nucleotide sequence ID" value="NZ_SOCA01000002.1"/>
</dbReference>
<proteinExistence type="predicted"/>
<dbReference type="EMBL" id="SOCA01000002">
    <property type="protein sequence ID" value="TDU73385.1"/>
    <property type="molecule type" value="Genomic_DNA"/>
</dbReference>